<keyword evidence="1" id="KW-0472">Membrane</keyword>
<organism evidence="2 3">
    <name type="scientific">Ambrosia artemisiifolia</name>
    <name type="common">Common ragweed</name>
    <dbReference type="NCBI Taxonomy" id="4212"/>
    <lineage>
        <taxon>Eukaryota</taxon>
        <taxon>Viridiplantae</taxon>
        <taxon>Streptophyta</taxon>
        <taxon>Embryophyta</taxon>
        <taxon>Tracheophyta</taxon>
        <taxon>Spermatophyta</taxon>
        <taxon>Magnoliopsida</taxon>
        <taxon>eudicotyledons</taxon>
        <taxon>Gunneridae</taxon>
        <taxon>Pentapetalae</taxon>
        <taxon>asterids</taxon>
        <taxon>campanulids</taxon>
        <taxon>Asterales</taxon>
        <taxon>Asteraceae</taxon>
        <taxon>Asteroideae</taxon>
        <taxon>Heliantheae alliance</taxon>
        <taxon>Heliantheae</taxon>
        <taxon>Ambrosia</taxon>
    </lineage>
</organism>
<protein>
    <submittedName>
        <fullName evidence="2">Uncharacterized protein</fullName>
    </submittedName>
</protein>
<evidence type="ECO:0000256" key="1">
    <source>
        <dbReference type="SAM" id="Phobius"/>
    </source>
</evidence>
<sequence>CLWNCLLTVSKTGFQAIIWLVKLNLVVVVVIVVRVRIRTRVIDRRKDEEEIRIASTIKSNDHHKRPVRPQTTIKKFSKRVIIIPEFGC</sequence>
<feature type="non-terminal residue" evidence="2">
    <location>
        <position position="88"/>
    </location>
</feature>
<evidence type="ECO:0000313" key="2">
    <source>
        <dbReference type="EMBL" id="KAI7726913.1"/>
    </source>
</evidence>
<gene>
    <name evidence="2" type="ORF">M8C21_014932</name>
</gene>
<keyword evidence="1" id="KW-1133">Transmembrane helix</keyword>
<dbReference type="EMBL" id="JAMZMK010011492">
    <property type="protein sequence ID" value="KAI7726913.1"/>
    <property type="molecule type" value="Genomic_DNA"/>
</dbReference>
<reference evidence="2" key="1">
    <citation type="submission" date="2022-06" db="EMBL/GenBank/DDBJ databases">
        <title>Uncovering the hologenomic basis of an extraordinary plant invasion.</title>
        <authorList>
            <person name="Bieker V.C."/>
            <person name="Martin M.D."/>
            <person name="Gilbert T."/>
            <person name="Hodgins K."/>
            <person name="Battlay P."/>
            <person name="Petersen B."/>
            <person name="Wilson J."/>
        </authorList>
    </citation>
    <scope>NUCLEOTIDE SEQUENCE</scope>
    <source>
        <strain evidence="2">AA19_3_7</strain>
        <tissue evidence="2">Leaf</tissue>
    </source>
</reference>
<comment type="caution">
    <text evidence="2">The sequence shown here is derived from an EMBL/GenBank/DDBJ whole genome shotgun (WGS) entry which is preliminary data.</text>
</comment>
<dbReference type="Proteomes" id="UP001206925">
    <property type="component" value="Unassembled WGS sequence"/>
</dbReference>
<accession>A0AAD5G432</accession>
<name>A0AAD5G432_AMBAR</name>
<evidence type="ECO:0000313" key="3">
    <source>
        <dbReference type="Proteomes" id="UP001206925"/>
    </source>
</evidence>
<keyword evidence="3" id="KW-1185">Reference proteome</keyword>
<feature type="transmembrane region" description="Helical" evidence="1">
    <location>
        <begin position="16"/>
        <end position="37"/>
    </location>
</feature>
<keyword evidence="1" id="KW-0812">Transmembrane</keyword>
<proteinExistence type="predicted"/>
<dbReference type="AlphaFoldDB" id="A0AAD5G432"/>